<dbReference type="SUPFAM" id="SSF46785">
    <property type="entry name" value="Winged helix' DNA-binding domain"/>
    <property type="match status" value="1"/>
</dbReference>
<dbReference type="GO" id="GO:0030170">
    <property type="term" value="F:pyridoxal phosphate binding"/>
    <property type="evidence" value="ECO:0007669"/>
    <property type="project" value="InterPro"/>
</dbReference>
<evidence type="ECO:0000256" key="2">
    <source>
        <dbReference type="ARBA" id="ARBA00022898"/>
    </source>
</evidence>
<feature type="domain" description="HTH gntR-type" evidence="6">
    <location>
        <begin position="16"/>
        <end position="84"/>
    </location>
</feature>
<evidence type="ECO:0000313" key="8">
    <source>
        <dbReference type="Proteomes" id="UP000564704"/>
    </source>
</evidence>
<dbReference type="Gene3D" id="1.10.10.10">
    <property type="entry name" value="Winged helix-like DNA-binding domain superfamily/Winged helix DNA-binding domain"/>
    <property type="match status" value="1"/>
</dbReference>
<proteinExistence type="inferred from homology"/>
<sequence length="467" mass="50433">MVTDTIWPPDFTKSAGPKYLVLIQSLRTAVRSGALERGYKMPTVRDLAWELGITPGTVARAYRMAADEGLVETTVGRGTFVAGAAPVQGGVSPGDPLITEVATDSIDLRACRVLDVGQEAAIRAGLSRLSDSPGFSYRDYPNSQTTAPAQTAVARWIGPDRAGRFETGDVVMGLGAQHSVIMALQTCLHGATPVILTETLCYPGVRHAARLLRAQVVGVEMDEYGLRPDRLEEALQRHGGQVLLTAPEAHSPTAVHTPVERRQEIARIAQRYQLRIIEDDCHCITRPDAPTYRAICPDHAWYISSLTKSVSSALRFGFAVCPRGQGAAAQQVAQSSFYGMPQPILDLGADLIDSGQAEEMRAGVVQAVQARVRMAVNILGQWDISWQPSLPFIWLRLPQGWRGSTFMRACDAAGVQIKSADEFALPDGQSPHSVRVSLTPDVSEAVLQGALERLSGLLARPPVNVDL</sequence>
<dbReference type="PROSITE" id="PS50949">
    <property type="entry name" value="HTH_GNTR"/>
    <property type="match status" value="1"/>
</dbReference>
<keyword evidence="7" id="KW-0808">Transferase</keyword>
<dbReference type="GO" id="GO:0003677">
    <property type="term" value="F:DNA binding"/>
    <property type="evidence" value="ECO:0007669"/>
    <property type="project" value="UniProtKB-KW"/>
</dbReference>
<evidence type="ECO:0000313" key="7">
    <source>
        <dbReference type="EMBL" id="MRU16967.1"/>
    </source>
</evidence>
<dbReference type="PANTHER" id="PTHR46577">
    <property type="entry name" value="HTH-TYPE TRANSCRIPTIONAL REGULATORY PROTEIN GABR"/>
    <property type="match status" value="1"/>
</dbReference>
<gene>
    <name evidence="7" type="ORF">FDP25_16105</name>
</gene>
<dbReference type="GO" id="GO:0008483">
    <property type="term" value="F:transaminase activity"/>
    <property type="evidence" value="ECO:0007669"/>
    <property type="project" value="UniProtKB-KW"/>
</dbReference>
<dbReference type="CDD" id="cd00609">
    <property type="entry name" value="AAT_like"/>
    <property type="match status" value="1"/>
</dbReference>
<dbReference type="Gene3D" id="3.40.640.10">
    <property type="entry name" value="Type I PLP-dependent aspartate aminotransferase-like (Major domain)"/>
    <property type="match status" value="1"/>
</dbReference>
<keyword evidence="7" id="KW-0032">Aminotransferase</keyword>
<evidence type="ECO:0000256" key="4">
    <source>
        <dbReference type="ARBA" id="ARBA00023125"/>
    </source>
</evidence>
<accession>A0A844CQ37</accession>
<dbReference type="InterPro" id="IPR051446">
    <property type="entry name" value="HTH_trans_reg/aminotransferase"/>
</dbReference>
<dbReference type="Pfam" id="PF00392">
    <property type="entry name" value="GntR"/>
    <property type="match status" value="1"/>
</dbReference>
<dbReference type="Proteomes" id="UP000564704">
    <property type="component" value="Unassembled WGS sequence"/>
</dbReference>
<reference evidence="7 8" key="1">
    <citation type="submission" date="2019-05" db="EMBL/GenBank/DDBJ databases">
        <title>Roseovarius bejariae sp. nov., a moderately halophylic bacterium isolated from a saline soil in Rambla Salada (Murcia).</title>
        <authorList>
            <person name="Castro D.J."/>
            <person name="Gomez-Altuve A."/>
            <person name="Reina J.C."/>
            <person name="Rodriguez M."/>
            <person name="Sampedro I."/>
            <person name="Llamas I."/>
            <person name="Martinez-Checa F."/>
        </authorList>
    </citation>
    <scope>NUCLEOTIDE SEQUENCE [LARGE SCALE GENOMIC DNA]</scope>
    <source>
        <strain evidence="7 8">A21</strain>
    </source>
</reference>
<dbReference type="Pfam" id="PF00155">
    <property type="entry name" value="Aminotran_1_2"/>
    <property type="match status" value="1"/>
</dbReference>
<name>A0A844CQ37_9RHOB</name>
<keyword evidence="4" id="KW-0238">DNA-binding</keyword>
<dbReference type="GO" id="GO:0003700">
    <property type="term" value="F:DNA-binding transcription factor activity"/>
    <property type="evidence" value="ECO:0007669"/>
    <property type="project" value="InterPro"/>
</dbReference>
<organism evidence="7 8">
    <name type="scientific">Roseovarius bejariae</name>
    <dbReference type="NCBI Taxonomy" id="2576383"/>
    <lineage>
        <taxon>Bacteria</taxon>
        <taxon>Pseudomonadati</taxon>
        <taxon>Pseudomonadota</taxon>
        <taxon>Alphaproteobacteria</taxon>
        <taxon>Rhodobacterales</taxon>
        <taxon>Roseobacteraceae</taxon>
        <taxon>Roseovarius</taxon>
    </lineage>
</organism>
<evidence type="ECO:0000256" key="3">
    <source>
        <dbReference type="ARBA" id="ARBA00023015"/>
    </source>
</evidence>
<evidence type="ECO:0000256" key="1">
    <source>
        <dbReference type="ARBA" id="ARBA00005384"/>
    </source>
</evidence>
<dbReference type="AlphaFoldDB" id="A0A844CQ37"/>
<dbReference type="InterPro" id="IPR036390">
    <property type="entry name" value="WH_DNA-bd_sf"/>
</dbReference>
<evidence type="ECO:0000259" key="6">
    <source>
        <dbReference type="PROSITE" id="PS50949"/>
    </source>
</evidence>
<dbReference type="PANTHER" id="PTHR46577:SF1">
    <property type="entry name" value="HTH-TYPE TRANSCRIPTIONAL REGULATORY PROTEIN GABR"/>
    <property type="match status" value="1"/>
</dbReference>
<keyword evidence="3" id="KW-0805">Transcription regulation</keyword>
<comment type="similarity">
    <text evidence="1">In the C-terminal section; belongs to the class-I pyridoxal-phosphate-dependent aminotransferase family.</text>
</comment>
<dbReference type="SMART" id="SM00345">
    <property type="entry name" value="HTH_GNTR"/>
    <property type="match status" value="1"/>
</dbReference>
<keyword evidence="5" id="KW-0804">Transcription</keyword>
<dbReference type="EMBL" id="SZWE01000002">
    <property type="protein sequence ID" value="MRU16967.1"/>
    <property type="molecule type" value="Genomic_DNA"/>
</dbReference>
<keyword evidence="8" id="KW-1185">Reference proteome</keyword>
<dbReference type="InterPro" id="IPR036388">
    <property type="entry name" value="WH-like_DNA-bd_sf"/>
</dbReference>
<dbReference type="InterPro" id="IPR004839">
    <property type="entry name" value="Aminotransferase_I/II_large"/>
</dbReference>
<dbReference type="InterPro" id="IPR000524">
    <property type="entry name" value="Tscrpt_reg_HTH_GntR"/>
</dbReference>
<dbReference type="InterPro" id="IPR015421">
    <property type="entry name" value="PyrdxlP-dep_Trfase_major"/>
</dbReference>
<evidence type="ECO:0000256" key="5">
    <source>
        <dbReference type="ARBA" id="ARBA00023163"/>
    </source>
</evidence>
<keyword evidence="2" id="KW-0663">Pyridoxal phosphate</keyword>
<dbReference type="InterPro" id="IPR015424">
    <property type="entry name" value="PyrdxlP-dep_Trfase"/>
</dbReference>
<dbReference type="SUPFAM" id="SSF53383">
    <property type="entry name" value="PLP-dependent transferases"/>
    <property type="match status" value="1"/>
</dbReference>
<protein>
    <submittedName>
        <fullName evidence="7">PLP-dependent aminotransferase family protein</fullName>
    </submittedName>
</protein>
<dbReference type="CDD" id="cd07377">
    <property type="entry name" value="WHTH_GntR"/>
    <property type="match status" value="1"/>
</dbReference>
<comment type="caution">
    <text evidence="7">The sequence shown here is derived from an EMBL/GenBank/DDBJ whole genome shotgun (WGS) entry which is preliminary data.</text>
</comment>